<dbReference type="PANTHER" id="PTHR12446:SF34">
    <property type="entry name" value="PROTEIN LIN-54 HOMOLOG"/>
    <property type="match status" value="1"/>
</dbReference>
<evidence type="ECO:0000256" key="3">
    <source>
        <dbReference type="ARBA" id="ARBA00023242"/>
    </source>
</evidence>
<accession>A0A1E7EMZ8</accession>
<dbReference type="GO" id="GO:0005634">
    <property type="term" value="C:nucleus"/>
    <property type="evidence" value="ECO:0007669"/>
    <property type="project" value="UniProtKB-SubCell"/>
</dbReference>
<feature type="non-terminal residue" evidence="5">
    <location>
        <position position="1"/>
    </location>
</feature>
<dbReference type="InterPro" id="IPR033467">
    <property type="entry name" value="Tesmin/TSO1-like_CXC"/>
</dbReference>
<feature type="non-terminal residue" evidence="5">
    <location>
        <position position="96"/>
    </location>
</feature>
<sequence length="96" mass="10706">RCLKLYCECFHTGAFCDPSLCNCKDCHNTSAHNHGGGRKVNTKGCCCQKSRCLKKFCECVASGKRCTESCLCKDCQNTSQKADDRQESPEEKQESL</sequence>
<dbReference type="InParanoid" id="A0A1E7EMZ8"/>
<dbReference type="GO" id="GO:0006355">
    <property type="term" value="P:regulation of DNA-templated transcription"/>
    <property type="evidence" value="ECO:0007669"/>
    <property type="project" value="TreeGrafter"/>
</dbReference>
<keyword evidence="6" id="KW-1185">Reference proteome</keyword>
<evidence type="ECO:0000313" key="6">
    <source>
        <dbReference type="Proteomes" id="UP000095751"/>
    </source>
</evidence>
<protein>
    <recommendedName>
        <fullName evidence="4">CRC domain-containing protein</fullName>
    </recommendedName>
</protein>
<evidence type="ECO:0000256" key="1">
    <source>
        <dbReference type="ARBA" id="ARBA00004123"/>
    </source>
</evidence>
<keyword evidence="3" id="KW-0539">Nucleus</keyword>
<name>A0A1E7EMZ8_9STRA</name>
<evidence type="ECO:0000313" key="5">
    <source>
        <dbReference type="EMBL" id="OEU07310.1"/>
    </source>
</evidence>
<dbReference type="Proteomes" id="UP000095751">
    <property type="component" value="Unassembled WGS sequence"/>
</dbReference>
<dbReference type="SMART" id="SM01114">
    <property type="entry name" value="CXC"/>
    <property type="match status" value="2"/>
</dbReference>
<comment type="subcellular location">
    <subcellularLocation>
        <location evidence="1">Nucleus</location>
    </subcellularLocation>
</comment>
<dbReference type="OrthoDB" id="46687at2759"/>
<dbReference type="EMBL" id="KV784386">
    <property type="protein sequence ID" value="OEU07310.1"/>
    <property type="molecule type" value="Genomic_DNA"/>
</dbReference>
<evidence type="ECO:0000256" key="2">
    <source>
        <dbReference type="ARBA" id="ARBA00007267"/>
    </source>
</evidence>
<dbReference type="KEGG" id="fcy:FRACYDRAFT_162842"/>
<comment type="similarity">
    <text evidence="2">Belongs to the lin-54 family.</text>
</comment>
<dbReference type="PANTHER" id="PTHR12446">
    <property type="entry name" value="TESMIN/TSO1-RELATED"/>
    <property type="match status" value="1"/>
</dbReference>
<feature type="domain" description="CRC" evidence="4">
    <location>
        <begin position="1"/>
        <end position="80"/>
    </location>
</feature>
<dbReference type="AlphaFoldDB" id="A0A1E7EMZ8"/>
<evidence type="ECO:0000259" key="4">
    <source>
        <dbReference type="PROSITE" id="PS51634"/>
    </source>
</evidence>
<gene>
    <name evidence="5" type="ORF">FRACYDRAFT_162842</name>
</gene>
<dbReference type="InterPro" id="IPR028307">
    <property type="entry name" value="Lin-54_fam"/>
</dbReference>
<dbReference type="Pfam" id="PF03638">
    <property type="entry name" value="TCR"/>
    <property type="match status" value="2"/>
</dbReference>
<dbReference type="PROSITE" id="PS51634">
    <property type="entry name" value="CRC"/>
    <property type="match status" value="1"/>
</dbReference>
<proteinExistence type="inferred from homology"/>
<organism evidence="5 6">
    <name type="scientific">Fragilariopsis cylindrus CCMP1102</name>
    <dbReference type="NCBI Taxonomy" id="635003"/>
    <lineage>
        <taxon>Eukaryota</taxon>
        <taxon>Sar</taxon>
        <taxon>Stramenopiles</taxon>
        <taxon>Ochrophyta</taxon>
        <taxon>Bacillariophyta</taxon>
        <taxon>Bacillariophyceae</taxon>
        <taxon>Bacillariophycidae</taxon>
        <taxon>Bacillariales</taxon>
        <taxon>Bacillariaceae</taxon>
        <taxon>Fragilariopsis</taxon>
    </lineage>
</organism>
<reference evidence="5 6" key="1">
    <citation type="submission" date="2016-09" db="EMBL/GenBank/DDBJ databases">
        <title>Extensive genetic diversity and differential bi-allelic expression allows diatom success in the polar Southern Ocean.</title>
        <authorList>
            <consortium name="DOE Joint Genome Institute"/>
            <person name="Mock T."/>
            <person name="Otillar R.P."/>
            <person name="Strauss J."/>
            <person name="Dupont C."/>
            <person name="Frickenhaus S."/>
            <person name="Maumus F."/>
            <person name="Mcmullan M."/>
            <person name="Sanges R."/>
            <person name="Schmutz J."/>
            <person name="Toseland A."/>
            <person name="Valas R."/>
            <person name="Veluchamy A."/>
            <person name="Ward B.J."/>
            <person name="Allen A."/>
            <person name="Barry K."/>
            <person name="Falciatore A."/>
            <person name="Ferrante M."/>
            <person name="Fortunato A.E."/>
            <person name="Gloeckner G."/>
            <person name="Gruber A."/>
            <person name="Hipkin R."/>
            <person name="Janech M."/>
            <person name="Kroth P."/>
            <person name="Leese F."/>
            <person name="Lindquist E."/>
            <person name="Lyon B.R."/>
            <person name="Martin J."/>
            <person name="Mayer C."/>
            <person name="Parker M."/>
            <person name="Quesneville H."/>
            <person name="Raymond J."/>
            <person name="Uhlig C."/>
            <person name="Valentin K.U."/>
            <person name="Worden A.Z."/>
            <person name="Armbrust E.V."/>
            <person name="Bowler C."/>
            <person name="Green B."/>
            <person name="Moulton V."/>
            <person name="Van Oosterhout C."/>
            <person name="Grigoriev I."/>
        </authorList>
    </citation>
    <scope>NUCLEOTIDE SEQUENCE [LARGE SCALE GENOMIC DNA]</scope>
    <source>
        <strain evidence="5 6">CCMP1102</strain>
    </source>
</reference>
<dbReference type="InterPro" id="IPR005172">
    <property type="entry name" value="CRC"/>
</dbReference>